<reference evidence="1" key="1">
    <citation type="submission" date="2018-04" db="EMBL/GenBank/DDBJ databases">
        <title>WGS assembly of Panicum hallii.</title>
        <authorList>
            <person name="Lovell J."/>
            <person name="Jenkins J."/>
            <person name="Lowry D."/>
            <person name="Mamidi S."/>
            <person name="Sreedasyam A."/>
            <person name="Weng X."/>
            <person name="Barry K."/>
            <person name="Bonette J."/>
            <person name="Campitelli B."/>
            <person name="Daum C."/>
            <person name="Gordon S."/>
            <person name="Gould B."/>
            <person name="Lipzen A."/>
            <person name="Macqueen A."/>
            <person name="Palacio-Mejia J."/>
            <person name="Plott C."/>
            <person name="Shakirov E."/>
            <person name="Shu S."/>
            <person name="Yoshinaga Y."/>
            <person name="Zane M."/>
            <person name="Rokhsar D."/>
            <person name="Grimwood J."/>
            <person name="Schmutz J."/>
            <person name="Juenger T."/>
        </authorList>
    </citation>
    <scope>NUCLEOTIDE SEQUENCE [LARGE SCALE GENOMIC DNA]</scope>
    <source>
        <strain evidence="1">FIL2</strain>
    </source>
</reference>
<dbReference type="Gramene" id="PVH66656">
    <property type="protein sequence ID" value="PVH66656"/>
    <property type="gene ID" value="PAHAL_1G307800"/>
</dbReference>
<name>A0A2T8KWV8_9POAL</name>
<proteinExistence type="predicted"/>
<organism evidence="1">
    <name type="scientific">Panicum hallii</name>
    <dbReference type="NCBI Taxonomy" id="206008"/>
    <lineage>
        <taxon>Eukaryota</taxon>
        <taxon>Viridiplantae</taxon>
        <taxon>Streptophyta</taxon>
        <taxon>Embryophyta</taxon>
        <taxon>Tracheophyta</taxon>
        <taxon>Spermatophyta</taxon>
        <taxon>Magnoliopsida</taxon>
        <taxon>Liliopsida</taxon>
        <taxon>Poales</taxon>
        <taxon>Poaceae</taxon>
        <taxon>PACMAD clade</taxon>
        <taxon>Panicoideae</taxon>
        <taxon>Panicodae</taxon>
        <taxon>Paniceae</taxon>
        <taxon>Panicinae</taxon>
        <taxon>Panicum</taxon>
        <taxon>Panicum sect. Panicum</taxon>
    </lineage>
</organism>
<dbReference type="AlphaFoldDB" id="A0A2T8KWV8"/>
<sequence>MTCAILLHQYGLQGPAKSSALSMCLLKFSEEEHLPTVISTDFLYPISLIPKGFKCLELSNLDLVY</sequence>
<accession>A0A2T8KWV8</accession>
<gene>
    <name evidence="1" type="ORF">PAHAL_1G307800</name>
</gene>
<dbReference type="EMBL" id="CM008046">
    <property type="protein sequence ID" value="PVH66656.1"/>
    <property type="molecule type" value="Genomic_DNA"/>
</dbReference>
<protein>
    <submittedName>
        <fullName evidence="1">Uncharacterized protein</fullName>
    </submittedName>
</protein>
<dbReference type="Proteomes" id="UP000243499">
    <property type="component" value="Chromosome 1"/>
</dbReference>
<evidence type="ECO:0000313" key="1">
    <source>
        <dbReference type="EMBL" id="PVH66656.1"/>
    </source>
</evidence>